<protein>
    <submittedName>
        <fullName evidence="4">Activator of Hsp90 ATPase-like protein</fullName>
    </submittedName>
</protein>
<feature type="region of interest" description="Disordered" evidence="2">
    <location>
        <begin position="184"/>
        <end position="207"/>
    </location>
</feature>
<evidence type="ECO:0000259" key="3">
    <source>
        <dbReference type="Pfam" id="PF08327"/>
    </source>
</evidence>
<dbReference type="RefSeq" id="WP_110006285.1">
    <property type="nucleotide sequence ID" value="NZ_QGTX01000001.1"/>
</dbReference>
<comment type="similarity">
    <text evidence="1">Belongs to the AHA1 family.</text>
</comment>
<accession>A0A317QLU1</accession>
<feature type="compositionally biased region" description="Low complexity" evidence="2">
    <location>
        <begin position="184"/>
        <end position="201"/>
    </location>
</feature>
<dbReference type="OrthoDB" id="8117292at2"/>
<evidence type="ECO:0000313" key="4">
    <source>
        <dbReference type="EMBL" id="PWW23999.1"/>
    </source>
</evidence>
<organism evidence="4 5">
    <name type="scientific">Geodermatophilus normandii</name>
    <dbReference type="NCBI Taxonomy" id="1137989"/>
    <lineage>
        <taxon>Bacteria</taxon>
        <taxon>Bacillati</taxon>
        <taxon>Actinomycetota</taxon>
        <taxon>Actinomycetes</taxon>
        <taxon>Geodermatophilales</taxon>
        <taxon>Geodermatophilaceae</taxon>
        <taxon>Geodermatophilus</taxon>
    </lineage>
</organism>
<gene>
    <name evidence="4" type="ORF">JD79_03176</name>
</gene>
<keyword evidence="5" id="KW-1185">Reference proteome</keyword>
<feature type="domain" description="Activator of Hsp90 ATPase homologue 1/2-like C-terminal" evidence="3">
    <location>
        <begin position="36"/>
        <end position="120"/>
    </location>
</feature>
<dbReference type="Pfam" id="PF08327">
    <property type="entry name" value="AHSA1"/>
    <property type="match status" value="1"/>
</dbReference>
<dbReference type="InterPro" id="IPR013538">
    <property type="entry name" value="ASHA1/2-like_C"/>
</dbReference>
<dbReference type="EMBL" id="QGTX01000001">
    <property type="protein sequence ID" value="PWW23999.1"/>
    <property type="molecule type" value="Genomic_DNA"/>
</dbReference>
<dbReference type="AlphaFoldDB" id="A0A317QLU1"/>
<dbReference type="Gene3D" id="3.30.530.20">
    <property type="match status" value="1"/>
</dbReference>
<comment type="caution">
    <text evidence="4">The sequence shown here is derived from an EMBL/GenBank/DDBJ whole genome shotgun (WGS) entry which is preliminary data.</text>
</comment>
<dbReference type="CDD" id="cd08899">
    <property type="entry name" value="SRPBCC_CalC_Aha1-like_6"/>
    <property type="match status" value="1"/>
</dbReference>
<evidence type="ECO:0000313" key="5">
    <source>
        <dbReference type="Proteomes" id="UP000246661"/>
    </source>
</evidence>
<reference evidence="5" key="1">
    <citation type="submission" date="2018-05" db="EMBL/GenBank/DDBJ databases">
        <authorList>
            <person name="Klenk H.-P."/>
            <person name="Huntemann M."/>
            <person name="Clum A."/>
            <person name="Pillay M."/>
            <person name="Palaniappan K."/>
            <person name="Varghese N."/>
            <person name="Mikhailova N."/>
            <person name="Stamatis D."/>
            <person name="Reddy T."/>
            <person name="Daum C."/>
            <person name="Shapiro N."/>
            <person name="Ivanova N."/>
            <person name="Kyrpides N."/>
            <person name="Woyke T."/>
        </authorList>
    </citation>
    <scope>NUCLEOTIDE SEQUENCE [LARGE SCALE GENOMIC DNA]</scope>
    <source>
        <strain evidence="5">DSM 45417</strain>
    </source>
</reference>
<proteinExistence type="inferred from homology"/>
<evidence type="ECO:0000256" key="1">
    <source>
        <dbReference type="ARBA" id="ARBA00006817"/>
    </source>
</evidence>
<dbReference type="Proteomes" id="UP000246661">
    <property type="component" value="Unassembled WGS sequence"/>
</dbReference>
<dbReference type="InterPro" id="IPR023393">
    <property type="entry name" value="START-like_dom_sf"/>
</dbReference>
<sequence>MRDLLAEVAETAREVARRGGADDELVAVTVRREYPAAAEDVWEAVTDPARLARWFAPVTGDLRPGGGFAVEGNADGEIRECSPPSTLVLTWGGPVSVVTVRLTPAGAATVLELEHTVPVAFAGSGAGALFVGPGWDVALLGLGLHLRGEDVGDPVAWEGGEEVRRANAASIDAWVATVTASGTATPEEVAGGEAAARAQFTPEPSAS</sequence>
<dbReference type="SUPFAM" id="SSF55961">
    <property type="entry name" value="Bet v1-like"/>
    <property type="match status" value="1"/>
</dbReference>
<evidence type="ECO:0000256" key="2">
    <source>
        <dbReference type="SAM" id="MobiDB-lite"/>
    </source>
</evidence>
<name>A0A317QLU1_9ACTN</name>